<dbReference type="InParanoid" id="A0A6I9RJI7"/>
<evidence type="ECO:0000313" key="9">
    <source>
        <dbReference type="Proteomes" id="UP000504607"/>
    </source>
</evidence>
<feature type="transmembrane region" description="Helical" evidence="7">
    <location>
        <begin position="34"/>
        <end position="53"/>
    </location>
</feature>
<keyword evidence="3" id="KW-0813">Transport</keyword>
<feature type="transmembrane region" description="Helical" evidence="7">
    <location>
        <begin position="403"/>
        <end position="421"/>
    </location>
</feature>
<reference evidence="10" key="1">
    <citation type="submission" date="2025-08" db="UniProtKB">
        <authorList>
            <consortium name="RefSeq"/>
        </authorList>
    </citation>
    <scope>IDENTIFICATION</scope>
</reference>
<keyword evidence="9" id="KW-1185">Reference proteome</keyword>
<evidence type="ECO:0000313" key="10">
    <source>
        <dbReference type="RefSeq" id="XP_010927581.1"/>
    </source>
</evidence>
<evidence type="ECO:0000256" key="7">
    <source>
        <dbReference type="SAM" id="Phobius"/>
    </source>
</evidence>
<evidence type="ECO:0000256" key="5">
    <source>
        <dbReference type="ARBA" id="ARBA00023136"/>
    </source>
</evidence>
<feature type="region of interest" description="Disordered" evidence="6">
    <location>
        <begin position="1"/>
        <end position="25"/>
    </location>
</feature>
<dbReference type="AlphaFoldDB" id="A0A6I9RJI7"/>
<feature type="transmembrane region" description="Helical" evidence="7">
    <location>
        <begin position="251"/>
        <end position="275"/>
    </location>
</feature>
<dbReference type="Pfam" id="PF01490">
    <property type="entry name" value="Aa_trans"/>
    <property type="match status" value="1"/>
</dbReference>
<feature type="transmembrane region" description="Helical" evidence="7">
    <location>
        <begin position="216"/>
        <end position="239"/>
    </location>
</feature>
<dbReference type="InterPro" id="IPR013057">
    <property type="entry name" value="AA_transpt_TM"/>
</dbReference>
<dbReference type="PANTHER" id="PTHR22950:SF349">
    <property type="entry name" value="AMINO ACID TRANSPORTER TRANSMEMBRANE DOMAIN-CONTAINING PROTEIN"/>
    <property type="match status" value="1"/>
</dbReference>
<evidence type="ECO:0000256" key="6">
    <source>
        <dbReference type="SAM" id="MobiDB-lite"/>
    </source>
</evidence>
<protein>
    <submittedName>
        <fullName evidence="10">Amino acid transporter ANT1-like</fullName>
    </submittedName>
</protein>
<keyword evidence="2 7" id="KW-0812">Transmembrane</keyword>
<comment type="subcellular location">
    <subcellularLocation>
        <location evidence="1">Membrane</location>
        <topology evidence="1">Multi-pass membrane protein</topology>
    </subcellularLocation>
</comment>
<dbReference type="PANTHER" id="PTHR22950">
    <property type="entry name" value="AMINO ACID TRANSPORTER"/>
    <property type="match status" value="1"/>
</dbReference>
<keyword evidence="4 7" id="KW-1133">Transmembrane helix</keyword>
<organism evidence="9 10">
    <name type="scientific">Elaeis guineensis var. tenera</name>
    <name type="common">Oil palm</name>
    <dbReference type="NCBI Taxonomy" id="51953"/>
    <lineage>
        <taxon>Eukaryota</taxon>
        <taxon>Viridiplantae</taxon>
        <taxon>Streptophyta</taxon>
        <taxon>Embryophyta</taxon>
        <taxon>Tracheophyta</taxon>
        <taxon>Spermatophyta</taxon>
        <taxon>Magnoliopsida</taxon>
        <taxon>Liliopsida</taxon>
        <taxon>Arecaceae</taxon>
        <taxon>Arecoideae</taxon>
        <taxon>Cocoseae</taxon>
        <taxon>Elaeidinae</taxon>
        <taxon>Elaeis</taxon>
    </lineage>
</organism>
<feature type="transmembrane region" description="Helical" evidence="7">
    <location>
        <begin position="143"/>
        <end position="162"/>
    </location>
</feature>
<feature type="compositionally biased region" description="Gly residues" evidence="6">
    <location>
        <begin position="16"/>
        <end position="25"/>
    </location>
</feature>
<feature type="domain" description="Amino acid transporter transmembrane" evidence="8">
    <location>
        <begin position="29"/>
        <end position="422"/>
    </location>
</feature>
<evidence type="ECO:0000256" key="3">
    <source>
        <dbReference type="ARBA" id="ARBA00022970"/>
    </source>
</evidence>
<evidence type="ECO:0000256" key="1">
    <source>
        <dbReference type="ARBA" id="ARBA00004141"/>
    </source>
</evidence>
<keyword evidence="5 7" id="KW-0472">Membrane</keyword>
<proteinExistence type="predicted"/>
<evidence type="ECO:0000259" key="8">
    <source>
        <dbReference type="Pfam" id="PF01490"/>
    </source>
</evidence>
<name>A0A6I9RJI7_ELAGV</name>
<feature type="transmembrane region" description="Helical" evidence="7">
    <location>
        <begin position="174"/>
        <end position="196"/>
    </location>
</feature>
<gene>
    <name evidence="10" type="primary">LOC105049578</name>
</gene>
<dbReference type="OrthoDB" id="1684102at2759"/>
<evidence type="ECO:0000256" key="2">
    <source>
        <dbReference type="ARBA" id="ARBA00022692"/>
    </source>
</evidence>
<dbReference type="GO" id="GO:0015179">
    <property type="term" value="F:L-amino acid transmembrane transporter activity"/>
    <property type="evidence" value="ECO:0007669"/>
    <property type="project" value="TreeGrafter"/>
</dbReference>
<dbReference type="GO" id="GO:0005774">
    <property type="term" value="C:vacuolar membrane"/>
    <property type="evidence" value="ECO:0007669"/>
    <property type="project" value="TreeGrafter"/>
</dbReference>
<dbReference type="FunCoup" id="A0A6I9RJI7">
    <property type="interactions" value="703"/>
</dbReference>
<evidence type="ECO:0000256" key="4">
    <source>
        <dbReference type="ARBA" id="ARBA00022989"/>
    </source>
</evidence>
<feature type="transmembrane region" description="Helical" evidence="7">
    <location>
        <begin position="365"/>
        <end position="383"/>
    </location>
</feature>
<dbReference type="RefSeq" id="XP_010927581.1">
    <property type="nucleotide sequence ID" value="XM_010929279.2"/>
</dbReference>
<feature type="transmembrane region" description="Helical" evidence="7">
    <location>
        <begin position="59"/>
        <end position="80"/>
    </location>
</feature>
<dbReference type="Proteomes" id="UP000504607">
    <property type="component" value="Chromosome 8"/>
</dbReference>
<keyword evidence="3" id="KW-0029">Amino-acid transport</keyword>
<accession>A0A6I9RJI7</accession>
<feature type="transmembrane region" description="Helical" evidence="7">
    <location>
        <begin position="119"/>
        <end position="137"/>
    </location>
</feature>
<sequence length="431" mass="45701">METTERSLPLLDENQSGGGGGGGGGVGATSAQTLGNIVVSLLGTGALGLPYAFRISGWLSGSLGLATAAAVVYYCMLLLIKCRNKLEEEGDKDGSVQIQTYGDLGAVAFGVPGRCLTEVLVLISYAGTAVSYLFFMGENLSSVFSSYAISPSAFVFVLLLPLEAALSFIRSFSVLAPISVFADACNVLAMAIVLAVDVRQLGKPWEKAKRSAYNGAWSLPFAGGVAMFCFEAFGLTLSLEASMAERRKFPWVLLQAFLGIGATYICFGVFGYLAYGDDTNDIITLNLPSNWLSSIVKVGLCTALAFTFPMTIHPVHEIIENKLDSSEWFQKLCHNLPGRNWLGLQAVRMLIVVAVAFLATSVPGFAILISFIGSTVCALLAFVLPSTFHLKLMGSSLTPLQRVLDYSILGIGLVFAGYSIYSAASGHSMGS</sequence>